<organism evidence="2 3">
    <name type="scientific">Cardiocondyla obscurior</name>
    <dbReference type="NCBI Taxonomy" id="286306"/>
    <lineage>
        <taxon>Eukaryota</taxon>
        <taxon>Metazoa</taxon>
        <taxon>Ecdysozoa</taxon>
        <taxon>Arthropoda</taxon>
        <taxon>Hexapoda</taxon>
        <taxon>Insecta</taxon>
        <taxon>Pterygota</taxon>
        <taxon>Neoptera</taxon>
        <taxon>Endopterygota</taxon>
        <taxon>Hymenoptera</taxon>
        <taxon>Apocrita</taxon>
        <taxon>Aculeata</taxon>
        <taxon>Formicoidea</taxon>
        <taxon>Formicidae</taxon>
        <taxon>Myrmicinae</taxon>
        <taxon>Cardiocondyla</taxon>
    </lineage>
</organism>
<evidence type="ECO:0000313" key="2">
    <source>
        <dbReference type="EMBL" id="KAL0105082.1"/>
    </source>
</evidence>
<proteinExistence type="predicted"/>
<keyword evidence="3" id="KW-1185">Reference proteome</keyword>
<reference evidence="2 3" key="1">
    <citation type="submission" date="2023-03" db="EMBL/GenBank/DDBJ databases">
        <title>High recombination rates correlate with genetic variation in Cardiocondyla obscurior ants.</title>
        <authorList>
            <person name="Errbii M."/>
        </authorList>
    </citation>
    <scope>NUCLEOTIDE SEQUENCE [LARGE SCALE GENOMIC DNA]</scope>
    <source>
        <strain evidence="2">Alpha-2009</strain>
        <tissue evidence="2">Whole body</tissue>
    </source>
</reference>
<feature type="region of interest" description="Disordered" evidence="1">
    <location>
        <begin position="1"/>
        <end position="58"/>
    </location>
</feature>
<evidence type="ECO:0000256" key="1">
    <source>
        <dbReference type="SAM" id="MobiDB-lite"/>
    </source>
</evidence>
<accession>A0AAW2ETB1</accession>
<dbReference type="AlphaFoldDB" id="A0AAW2ETB1"/>
<dbReference type="Proteomes" id="UP001430953">
    <property type="component" value="Unassembled WGS sequence"/>
</dbReference>
<dbReference type="EMBL" id="JADYXP020000019">
    <property type="protein sequence ID" value="KAL0105082.1"/>
    <property type="molecule type" value="Genomic_DNA"/>
</dbReference>
<comment type="caution">
    <text evidence="2">The sequence shown here is derived from an EMBL/GenBank/DDBJ whole genome shotgun (WGS) entry which is preliminary data.</text>
</comment>
<name>A0AAW2ETB1_9HYME</name>
<sequence>MNRTIYGGNFPKRPIAGAPRWTGGGQPRLKRGHSPWSCQSSVGHGHAHTAAGPFSSSGSVRLFDHRLRIARYSTRITDLFRSTHRSAALGNRGPFSGRYRSTRSRFNLVEPS</sequence>
<evidence type="ECO:0000313" key="3">
    <source>
        <dbReference type="Proteomes" id="UP001430953"/>
    </source>
</evidence>
<protein>
    <submittedName>
        <fullName evidence="2">Uncharacterized protein</fullName>
    </submittedName>
</protein>
<gene>
    <name evidence="2" type="ORF">PUN28_016614</name>
</gene>